<evidence type="ECO:0000313" key="2">
    <source>
        <dbReference type="Proteomes" id="UP000321197"/>
    </source>
</evidence>
<dbReference type="EMBL" id="BJXL01000142">
    <property type="protein sequence ID" value="GEM84891.1"/>
    <property type="molecule type" value="Genomic_DNA"/>
</dbReference>
<name>A0A511R5L7_9DEIN</name>
<protein>
    <submittedName>
        <fullName evidence="1">Uncharacterized protein</fullName>
    </submittedName>
</protein>
<gene>
    <name evidence="1" type="ORF">MHY01S_30570</name>
</gene>
<organism evidence="1 2">
    <name type="scientific">Meiothermus hypogaeus NBRC 106114</name>
    <dbReference type="NCBI Taxonomy" id="1227553"/>
    <lineage>
        <taxon>Bacteria</taxon>
        <taxon>Thermotogati</taxon>
        <taxon>Deinococcota</taxon>
        <taxon>Deinococci</taxon>
        <taxon>Thermales</taxon>
        <taxon>Thermaceae</taxon>
        <taxon>Meiothermus</taxon>
    </lineage>
</organism>
<proteinExistence type="predicted"/>
<dbReference type="AlphaFoldDB" id="A0A511R5L7"/>
<dbReference type="RefSeq" id="WP_119340259.1">
    <property type="nucleotide sequence ID" value="NZ_BJXL01000142.1"/>
</dbReference>
<reference evidence="1 2" key="1">
    <citation type="submission" date="2019-07" db="EMBL/GenBank/DDBJ databases">
        <title>Whole genome shotgun sequence of Meiothermus hypogaeus NBRC 106114.</title>
        <authorList>
            <person name="Hosoyama A."/>
            <person name="Uohara A."/>
            <person name="Ohji S."/>
            <person name="Ichikawa N."/>
        </authorList>
    </citation>
    <scope>NUCLEOTIDE SEQUENCE [LARGE SCALE GENOMIC DNA]</scope>
    <source>
        <strain evidence="1 2">NBRC 106114</strain>
    </source>
</reference>
<comment type="caution">
    <text evidence="1">The sequence shown here is derived from an EMBL/GenBank/DDBJ whole genome shotgun (WGS) entry which is preliminary data.</text>
</comment>
<accession>A0A511R5L7</accession>
<evidence type="ECO:0000313" key="1">
    <source>
        <dbReference type="EMBL" id="GEM84891.1"/>
    </source>
</evidence>
<sequence length="122" mass="13536">MITDKTPTRREAILVMDSRNALSAVRNHSLSGSWSRLYKVDNHYLDLSLKVEGTEPLLIGKLVTPTQSNGLARLMACDGGLLQEVELCASGMFRLPVPTTGVYHLEMNLGEQQFVVRSVDVY</sequence>
<dbReference type="Proteomes" id="UP000321197">
    <property type="component" value="Unassembled WGS sequence"/>
</dbReference>